<evidence type="ECO:0000313" key="11">
    <source>
        <dbReference type="Proteomes" id="UP001157017"/>
    </source>
</evidence>
<keyword evidence="4 8" id="KW-0812">Transmembrane</keyword>
<dbReference type="InterPro" id="IPR011701">
    <property type="entry name" value="MFS"/>
</dbReference>
<evidence type="ECO:0000256" key="6">
    <source>
        <dbReference type="ARBA" id="ARBA00023136"/>
    </source>
</evidence>
<dbReference type="InterPro" id="IPR036259">
    <property type="entry name" value="MFS_trans_sf"/>
</dbReference>
<organism evidence="10 11">
    <name type="scientific">Angustibacter aerolatus</name>
    <dbReference type="NCBI Taxonomy" id="1162965"/>
    <lineage>
        <taxon>Bacteria</taxon>
        <taxon>Bacillati</taxon>
        <taxon>Actinomycetota</taxon>
        <taxon>Actinomycetes</taxon>
        <taxon>Kineosporiales</taxon>
        <taxon>Kineosporiaceae</taxon>
    </lineage>
</organism>
<evidence type="ECO:0000256" key="4">
    <source>
        <dbReference type="ARBA" id="ARBA00022692"/>
    </source>
</evidence>
<dbReference type="Gene3D" id="1.20.1250.20">
    <property type="entry name" value="MFS general substrate transporter like domains"/>
    <property type="match status" value="1"/>
</dbReference>
<keyword evidence="3" id="KW-1003">Cell membrane</keyword>
<feature type="region of interest" description="Disordered" evidence="7">
    <location>
        <begin position="331"/>
        <end position="350"/>
    </location>
</feature>
<feature type="transmembrane region" description="Helical" evidence="8">
    <location>
        <begin position="235"/>
        <end position="258"/>
    </location>
</feature>
<feature type="transmembrane region" description="Helical" evidence="8">
    <location>
        <begin position="27"/>
        <end position="51"/>
    </location>
</feature>
<dbReference type="SUPFAM" id="SSF103473">
    <property type="entry name" value="MFS general substrate transporter"/>
    <property type="match status" value="1"/>
</dbReference>
<dbReference type="InterPro" id="IPR020846">
    <property type="entry name" value="MFS_dom"/>
</dbReference>
<dbReference type="PANTHER" id="PTHR23517">
    <property type="entry name" value="RESISTANCE PROTEIN MDTM, PUTATIVE-RELATED-RELATED"/>
    <property type="match status" value="1"/>
</dbReference>
<feature type="transmembrane region" description="Helical" evidence="8">
    <location>
        <begin position="264"/>
        <end position="284"/>
    </location>
</feature>
<feature type="domain" description="Major facilitator superfamily (MFS) profile" evidence="9">
    <location>
        <begin position="19"/>
        <end position="415"/>
    </location>
</feature>
<evidence type="ECO:0000256" key="7">
    <source>
        <dbReference type="SAM" id="MobiDB-lite"/>
    </source>
</evidence>
<sequence>MPPTPLETQTDTAVDAAPRPARRTLGFWWLTVSAGVLLAASAVPAPLYVLYQARWGFSATTLTIVFAVYVVALLLALLTVGSLSDHLGRRPVLAAAIALDAVAMLLFVAADGVSDLLVARIVQGLATGAAMGTFGAALVDLEPRHRPGLASLVNGMAASLGLGVGALGSGLLAQSLASPTTAVFGSLAVVLVVAGVGLWLVPETVERRPGALASLRPSVHVPPSARRRFAAVAPVLIATWATGGLYLSLVPSLVAGVLDVHSHLVAGAVVSALMLPAAVASYAGRHQSNERLLRAGTLLLLVGTAGTVAAIEPRVAARLRGRHRRRRPRLRQRLPGRPAHPRLLGHRRAPRRAVRRPLRHQYLGFSVPAVIAGVVAPTVGLQTTGVAYGVFVILLAAVAAVLSGVQARTTAAAAD</sequence>
<feature type="transmembrane region" description="Helical" evidence="8">
    <location>
        <begin position="57"/>
        <end position="80"/>
    </location>
</feature>
<gene>
    <name evidence="10" type="ORF">GCM10025868_37740</name>
</gene>
<feature type="transmembrane region" description="Helical" evidence="8">
    <location>
        <begin position="151"/>
        <end position="176"/>
    </location>
</feature>
<dbReference type="PROSITE" id="PS50850">
    <property type="entry name" value="MFS"/>
    <property type="match status" value="1"/>
</dbReference>
<dbReference type="CDD" id="cd06174">
    <property type="entry name" value="MFS"/>
    <property type="match status" value="1"/>
</dbReference>
<feature type="transmembrane region" description="Helical" evidence="8">
    <location>
        <begin position="386"/>
        <end position="405"/>
    </location>
</feature>
<feature type="transmembrane region" description="Helical" evidence="8">
    <location>
        <begin position="362"/>
        <end position="380"/>
    </location>
</feature>
<keyword evidence="11" id="KW-1185">Reference proteome</keyword>
<feature type="transmembrane region" description="Helical" evidence="8">
    <location>
        <begin position="116"/>
        <end position="139"/>
    </location>
</feature>
<dbReference type="Pfam" id="PF07690">
    <property type="entry name" value="MFS_1"/>
    <property type="match status" value="1"/>
</dbReference>
<keyword evidence="6 8" id="KW-0472">Membrane</keyword>
<name>A0ABQ6JMH2_9ACTN</name>
<reference evidence="11" key="1">
    <citation type="journal article" date="2019" name="Int. J. Syst. Evol. Microbiol.">
        <title>The Global Catalogue of Microorganisms (GCM) 10K type strain sequencing project: providing services to taxonomists for standard genome sequencing and annotation.</title>
        <authorList>
            <consortium name="The Broad Institute Genomics Platform"/>
            <consortium name="The Broad Institute Genome Sequencing Center for Infectious Disease"/>
            <person name="Wu L."/>
            <person name="Ma J."/>
        </authorList>
    </citation>
    <scope>NUCLEOTIDE SEQUENCE [LARGE SCALE GENOMIC DNA]</scope>
    <source>
        <strain evidence="11">NBRC 108730</strain>
    </source>
</reference>
<dbReference type="EMBL" id="BSUZ01000001">
    <property type="protein sequence ID" value="GMA88524.1"/>
    <property type="molecule type" value="Genomic_DNA"/>
</dbReference>
<proteinExistence type="predicted"/>
<evidence type="ECO:0000256" key="3">
    <source>
        <dbReference type="ARBA" id="ARBA00022475"/>
    </source>
</evidence>
<evidence type="ECO:0000259" key="9">
    <source>
        <dbReference type="PROSITE" id="PS50850"/>
    </source>
</evidence>
<feature type="transmembrane region" description="Helical" evidence="8">
    <location>
        <begin position="92"/>
        <end position="110"/>
    </location>
</feature>
<evidence type="ECO:0000256" key="1">
    <source>
        <dbReference type="ARBA" id="ARBA00004651"/>
    </source>
</evidence>
<evidence type="ECO:0000256" key="5">
    <source>
        <dbReference type="ARBA" id="ARBA00022989"/>
    </source>
</evidence>
<protein>
    <submittedName>
        <fullName evidence="10">MFS transporter</fullName>
    </submittedName>
</protein>
<comment type="caution">
    <text evidence="10">The sequence shown here is derived from an EMBL/GenBank/DDBJ whole genome shotgun (WGS) entry which is preliminary data.</text>
</comment>
<dbReference type="Proteomes" id="UP001157017">
    <property type="component" value="Unassembled WGS sequence"/>
</dbReference>
<dbReference type="InterPro" id="IPR050171">
    <property type="entry name" value="MFS_Transporters"/>
</dbReference>
<feature type="transmembrane region" description="Helical" evidence="8">
    <location>
        <begin position="182"/>
        <end position="201"/>
    </location>
</feature>
<evidence type="ECO:0000313" key="10">
    <source>
        <dbReference type="EMBL" id="GMA88524.1"/>
    </source>
</evidence>
<evidence type="ECO:0000256" key="2">
    <source>
        <dbReference type="ARBA" id="ARBA00022448"/>
    </source>
</evidence>
<keyword evidence="5 8" id="KW-1133">Transmembrane helix</keyword>
<keyword evidence="2" id="KW-0813">Transport</keyword>
<dbReference type="PANTHER" id="PTHR23517:SF3">
    <property type="entry name" value="INTEGRAL MEMBRANE TRANSPORT PROTEIN"/>
    <property type="match status" value="1"/>
</dbReference>
<accession>A0ABQ6JMH2</accession>
<evidence type="ECO:0000256" key="8">
    <source>
        <dbReference type="SAM" id="Phobius"/>
    </source>
</evidence>
<comment type="subcellular location">
    <subcellularLocation>
        <location evidence="1">Cell membrane</location>
        <topology evidence="1">Multi-pass membrane protein</topology>
    </subcellularLocation>
</comment>